<dbReference type="Proteomes" id="UP000327013">
    <property type="component" value="Unassembled WGS sequence"/>
</dbReference>
<evidence type="ECO:0000313" key="3">
    <source>
        <dbReference type="EMBL" id="KAB8760596.1"/>
    </source>
</evidence>
<keyword evidence="4" id="KW-1185">Reference proteome</keyword>
<feature type="compositionally biased region" description="Basic and acidic residues" evidence="1">
    <location>
        <begin position="215"/>
        <end position="225"/>
    </location>
</feature>
<accession>A0A5N6L4T9</accession>
<dbReference type="InterPro" id="IPR012466">
    <property type="entry name" value="NECAP_PHear"/>
</dbReference>
<dbReference type="Pfam" id="PF07933">
    <property type="entry name" value="DUF1681"/>
    <property type="match status" value="1"/>
</dbReference>
<dbReference type="InterPro" id="IPR011993">
    <property type="entry name" value="PH-like_dom_sf"/>
</dbReference>
<comment type="caution">
    <text evidence="3">The sequence shown here is derived from an EMBL/GenBank/DDBJ whole genome shotgun (WGS) entry which is preliminary data.</text>
</comment>
<dbReference type="PANTHER" id="PTHR12847">
    <property type="entry name" value="ATP-BINDING CASSETTE ABC TRANSPORTER-RELATED"/>
    <property type="match status" value="1"/>
</dbReference>
<dbReference type="SUPFAM" id="SSF50729">
    <property type="entry name" value="PH domain-like"/>
    <property type="match status" value="1"/>
</dbReference>
<reference evidence="3 4" key="1">
    <citation type="submission" date="2019-06" db="EMBL/GenBank/DDBJ databases">
        <title>A chromosomal-level reference genome of Carpinus fangiana (Coryloideae, Betulaceae).</title>
        <authorList>
            <person name="Yang X."/>
            <person name="Wang Z."/>
            <person name="Zhang L."/>
            <person name="Hao G."/>
            <person name="Liu J."/>
            <person name="Yang Y."/>
        </authorList>
    </citation>
    <scope>NUCLEOTIDE SEQUENCE [LARGE SCALE GENOMIC DNA]</scope>
    <source>
        <strain evidence="3">Cfa_2016G</strain>
        <tissue evidence="3">Leaf</tissue>
    </source>
</reference>
<dbReference type="OrthoDB" id="10265489at2759"/>
<dbReference type="GO" id="GO:0006897">
    <property type="term" value="P:endocytosis"/>
    <property type="evidence" value="ECO:0007669"/>
    <property type="project" value="InterPro"/>
</dbReference>
<dbReference type="Gene3D" id="2.30.29.30">
    <property type="entry name" value="Pleckstrin-homology domain (PH domain)/Phosphotyrosine-binding domain (PTB)"/>
    <property type="match status" value="1"/>
</dbReference>
<feature type="compositionally biased region" description="Polar residues" evidence="1">
    <location>
        <begin position="192"/>
        <end position="203"/>
    </location>
</feature>
<evidence type="ECO:0000256" key="1">
    <source>
        <dbReference type="SAM" id="MobiDB-lite"/>
    </source>
</evidence>
<feature type="compositionally biased region" description="Acidic residues" evidence="1">
    <location>
        <begin position="233"/>
        <end position="244"/>
    </location>
</feature>
<evidence type="ECO:0000259" key="2">
    <source>
        <dbReference type="Pfam" id="PF07933"/>
    </source>
</evidence>
<name>A0A5N6L4T9_9ROSI</name>
<sequence>MTTVDPSTNRPLPADAIQRVLHITSKVHIYGPLPPLMGKGYNAAAWTTGSPIFSGRMRVLETAIPTPPSGEKVSVAIILEDSSTGELFAAAPYTHPTSVLQALDSSRAFALRVVGEGGMKATLGMFFEERSEAFDFGVALQDAAKTLNFADTKGGPSRKSAMEQKKEAEKKDYSLKDGETITVNIGGRSARKSVSSEGSNTGATPFLPPPPSASEVKKQMEKDAAHQPTAEELGFDDGEFGEFQ</sequence>
<dbReference type="AlphaFoldDB" id="A0A5N6L4T9"/>
<proteinExistence type="predicted"/>
<dbReference type="PANTHER" id="PTHR12847:SF9">
    <property type="entry name" value="NECAP-LIKE PROTEIN CG9132"/>
    <property type="match status" value="1"/>
</dbReference>
<feature type="region of interest" description="Disordered" evidence="1">
    <location>
        <begin position="151"/>
        <end position="244"/>
    </location>
</feature>
<organism evidence="3 4">
    <name type="scientific">Carpinus fangiana</name>
    <dbReference type="NCBI Taxonomy" id="176857"/>
    <lineage>
        <taxon>Eukaryota</taxon>
        <taxon>Viridiplantae</taxon>
        <taxon>Streptophyta</taxon>
        <taxon>Embryophyta</taxon>
        <taxon>Tracheophyta</taxon>
        <taxon>Spermatophyta</taxon>
        <taxon>Magnoliopsida</taxon>
        <taxon>eudicotyledons</taxon>
        <taxon>Gunneridae</taxon>
        <taxon>Pentapetalae</taxon>
        <taxon>rosids</taxon>
        <taxon>fabids</taxon>
        <taxon>Fagales</taxon>
        <taxon>Betulaceae</taxon>
        <taxon>Carpinus</taxon>
    </lineage>
</organism>
<evidence type="ECO:0000313" key="4">
    <source>
        <dbReference type="Proteomes" id="UP000327013"/>
    </source>
</evidence>
<protein>
    <recommendedName>
        <fullName evidence="2">NECAP PHear domain-containing protein</fullName>
    </recommendedName>
</protein>
<feature type="domain" description="NECAP PHear" evidence="2">
    <location>
        <begin position="17"/>
        <end position="186"/>
    </location>
</feature>
<gene>
    <name evidence="3" type="ORF">FH972_026588</name>
</gene>
<dbReference type="EMBL" id="VIBQ01000100">
    <property type="protein sequence ID" value="KAB8760596.1"/>
    <property type="molecule type" value="Genomic_DNA"/>
</dbReference>
<dbReference type="GO" id="GO:0030125">
    <property type="term" value="C:clathrin vesicle coat"/>
    <property type="evidence" value="ECO:0007669"/>
    <property type="project" value="TreeGrafter"/>
</dbReference>
<feature type="compositionally biased region" description="Basic and acidic residues" evidence="1">
    <location>
        <begin position="160"/>
        <end position="179"/>
    </location>
</feature>